<sequence>TLTAERSVVKEKLTEHGFSRLIRESSTATFMGVSGECAIKGSKSSHPCHCCGHVGSSGASVQQPQPQPQQQQQQQQSCEPYYHHHHQHHHHHHHHHHHGKHAPPSASPQHNNSGDNNILAPLRSKMKVLKKLKRKMGLGEPHLHHFLIVSDAFRLLLGRSCD</sequence>
<feature type="compositionally biased region" description="Basic residues" evidence="1">
    <location>
        <begin position="83"/>
        <end position="101"/>
    </location>
</feature>
<protein>
    <submittedName>
        <fullName evidence="2">Uncharacterized protein</fullName>
    </submittedName>
</protein>
<dbReference type="EMBL" id="KQ982335">
    <property type="protein sequence ID" value="KYQ57655.1"/>
    <property type="molecule type" value="Genomic_DNA"/>
</dbReference>
<accession>A0A151XBA0</accession>
<evidence type="ECO:0000313" key="2">
    <source>
        <dbReference type="EMBL" id="KYQ57655.1"/>
    </source>
</evidence>
<feature type="region of interest" description="Disordered" evidence="1">
    <location>
        <begin position="55"/>
        <end position="118"/>
    </location>
</feature>
<reference evidence="2 3" key="1">
    <citation type="submission" date="2015-09" db="EMBL/GenBank/DDBJ databases">
        <title>Trachymyrmex zeteki WGS genome.</title>
        <authorList>
            <person name="Nygaard S."/>
            <person name="Hu H."/>
            <person name="Boomsma J."/>
            <person name="Zhang G."/>
        </authorList>
    </citation>
    <scope>NUCLEOTIDE SEQUENCE [LARGE SCALE GENOMIC DNA]</scope>
    <source>
        <strain evidence="2">Tzet28-1</strain>
        <tissue evidence="2">Whole body</tissue>
    </source>
</reference>
<feature type="non-terminal residue" evidence="2">
    <location>
        <position position="1"/>
    </location>
</feature>
<evidence type="ECO:0000256" key="1">
    <source>
        <dbReference type="SAM" id="MobiDB-lite"/>
    </source>
</evidence>
<feature type="compositionally biased region" description="Polar residues" evidence="1">
    <location>
        <begin position="107"/>
        <end position="116"/>
    </location>
</feature>
<gene>
    <name evidence="2" type="ORF">ALC60_03617</name>
</gene>
<dbReference type="AlphaFoldDB" id="A0A151XBA0"/>
<proteinExistence type="predicted"/>
<feature type="compositionally biased region" description="Low complexity" evidence="1">
    <location>
        <begin position="62"/>
        <end position="76"/>
    </location>
</feature>
<dbReference type="Proteomes" id="UP000075809">
    <property type="component" value="Unassembled WGS sequence"/>
</dbReference>
<evidence type="ECO:0000313" key="3">
    <source>
        <dbReference type="Proteomes" id="UP000075809"/>
    </source>
</evidence>
<organism evidence="2 3">
    <name type="scientific">Mycetomoellerius zeteki</name>
    <dbReference type="NCBI Taxonomy" id="64791"/>
    <lineage>
        <taxon>Eukaryota</taxon>
        <taxon>Metazoa</taxon>
        <taxon>Ecdysozoa</taxon>
        <taxon>Arthropoda</taxon>
        <taxon>Hexapoda</taxon>
        <taxon>Insecta</taxon>
        <taxon>Pterygota</taxon>
        <taxon>Neoptera</taxon>
        <taxon>Endopterygota</taxon>
        <taxon>Hymenoptera</taxon>
        <taxon>Apocrita</taxon>
        <taxon>Aculeata</taxon>
        <taxon>Formicoidea</taxon>
        <taxon>Formicidae</taxon>
        <taxon>Myrmicinae</taxon>
        <taxon>Mycetomoellerius</taxon>
    </lineage>
</organism>
<name>A0A151XBA0_9HYME</name>
<keyword evidence="3" id="KW-1185">Reference proteome</keyword>